<evidence type="ECO:0000313" key="1">
    <source>
        <dbReference type="EMBL" id="DAE10486.1"/>
    </source>
</evidence>
<sequence length="42" mass="4634">MACRLTKNVKPITAEKEKKLSISIGKTSVAPHHRRVSSFLGL</sequence>
<protein>
    <submittedName>
        <fullName evidence="1">Uncharacterized protein</fullName>
    </submittedName>
</protein>
<reference evidence="1" key="1">
    <citation type="journal article" date="2021" name="Proc. Natl. Acad. Sci. U.S.A.">
        <title>A Catalog of Tens of Thousands of Viruses from Human Metagenomes Reveals Hidden Associations with Chronic Diseases.</title>
        <authorList>
            <person name="Tisza M.J."/>
            <person name="Buck C.B."/>
        </authorList>
    </citation>
    <scope>NUCLEOTIDE SEQUENCE</scope>
    <source>
        <strain evidence="1">CtrAf3</strain>
    </source>
</reference>
<accession>A0A8S5PTU6</accession>
<dbReference type="EMBL" id="BK015512">
    <property type="protein sequence ID" value="DAE10486.1"/>
    <property type="molecule type" value="Genomic_DNA"/>
</dbReference>
<proteinExistence type="predicted"/>
<name>A0A8S5PTU6_9CAUD</name>
<organism evidence="1">
    <name type="scientific">Siphoviridae sp. ctrAf3</name>
    <dbReference type="NCBI Taxonomy" id="2825687"/>
    <lineage>
        <taxon>Viruses</taxon>
        <taxon>Duplodnaviria</taxon>
        <taxon>Heunggongvirae</taxon>
        <taxon>Uroviricota</taxon>
        <taxon>Caudoviricetes</taxon>
    </lineage>
</organism>